<evidence type="ECO:0000313" key="2">
    <source>
        <dbReference type="Proteomes" id="UP001060085"/>
    </source>
</evidence>
<name>A0ACC0BSS6_CATRO</name>
<accession>A0ACC0BSS6</accession>
<comment type="caution">
    <text evidence="1">The sequence shown here is derived from an EMBL/GenBank/DDBJ whole genome shotgun (WGS) entry which is preliminary data.</text>
</comment>
<dbReference type="Proteomes" id="UP001060085">
    <property type="component" value="Linkage Group LG02"/>
</dbReference>
<dbReference type="EMBL" id="CM044702">
    <property type="protein sequence ID" value="KAI5675642.1"/>
    <property type="molecule type" value="Genomic_DNA"/>
</dbReference>
<sequence length="136" mass="16188">MKEKRPSHSKIKSLKTLKTLSMLECNKLDKSESFCLRTGRPIFTFTVKNYYRYTQCNGHFFKKVYIDFLISHKKRTWQPKTLAIEESKDLRLLPIEELIGSLLTYEMKIKRLNEMEDEEKGRKSIALKANEDDQTY</sequence>
<evidence type="ECO:0000313" key="1">
    <source>
        <dbReference type="EMBL" id="KAI5675642.1"/>
    </source>
</evidence>
<keyword evidence="2" id="KW-1185">Reference proteome</keyword>
<reference evidence="2" key="1">
    <citation type="journal article" date="2023" name="Nat. Plants">
        <title>Single-cell RNA sequencing provides a high-resolution roadmap for understanding the multicellular compartmentation of specialized metabolism.</title>
        <authorList>
            <person name="Sun S."/>
            <person name="Shen X."/>
            <person name="Li Y."/>
            <person name="Li Y."/>
            <person name="Wang S."/>
            <person name="Li R."/>
            <person name="Zhang H."/>
            <person name="Shen G."/>
            <person name="Guo B."/>
            <person name="Wei J."/>
            <person name="Xu J."/>
            <person name="St-Pierre B."/>
            <person name="Chen S."/>
            <person name="Sun C."/>
        </authorList>
    </citation>
    <scope>NUCLEOTIDE SEQUENCE [LARGE SCALE GENOMIC DNA]</scope>
</reference>
<organism evidence="1 2">
    <name type="scientific">Catharanthus roseus</name>
    <name type="common">Madagascar periwinkle</name>
    <name type="synonym">Vinca rosea</name>
    <dbReference type="NCBI Taxonomy" id="4058"/>
    <lineage>
        <taxon>Eukaryota</taxon>
        <taxon>Viridiplantae</taxon>
        <taxon>Streptophyta</taxon>
        <taxon>Embryophyta</taxon>
        <taxon>Tracheophyta</taxon>
        <taxon>Spermatophyta</taxon>
        <taxon>Magnoliopsida</taxon>
        <taxon>eudicotyledons</taxon>
        <taxon>Gunneridae</taxon>
        <taxon>Pentapetalae</taxon>
        <taxon>asterids</taxon>
        <taxon>lamiids</taxon>
        <taxon>Gentianales</taxon>
        <taxon>Apocynaceae</taxon>
        <taxon>Rauvolfioideae</taxon>
        <taxon>Vinceae</taxon>
        <taxon>Catharanthinae</taxon>
        <taxon>Catharanthus</taxon>
    </lineage>
</organism>
<proteinExistence type="predicted"/>
<gene>
    <name evidence="1" type="ORF">M9H77_06592</name>
</gene>
<protein>
    <submittedName>
        <fullName evidence="1">Uncharacterized protein</fullName>
    </submittedName>
</protein>